<dbReference type="RefSeq" id="XP_069201687.1">
    <property type="nucleotide sequence ID" value="XM_069341598.1"/>
</dbReference>
<dbReference type="InterPro" id="IPR013149">
    <property type="entry name" value="ADH-like_C"/>
</dbReference>
<reference evidence="2 3" key="1">
    <citation type="submission" date="2024-07" db="EMBL/GenBank/DDBJ databases">
        <title>Draft sequence of the Neodothiora populina.</title>
        <authorList>
            <person name="Drown D.D."/>
            <person name="Schuette U.S."/>
            <person name="Buechlein A.B."/>
            <person name="Rusch D.R."/>
            <person name="Winton L.W."/>
            <person name="Adams G.A."/>
        </authorList>
    </citation>
    <scope>NUCLEOTIDE SEQUENCE [LARGE SCALE GENOMIC DNA]</scope>
    <source>
        <strain evidence="2 3">CPC 39397</strain>
    </source>
</reference>
<dbReference type="Proteomes" id="UP001562354">
    <property type="component" value="Unassembled WGS sequence"/>
</dbReference>
<dbReference type="InterPro" id="IPR020843">
    <property type="entry name" value="ER"/>
</dbReference>
<dbReference type="Gene3D" id="3.90.180.10">
    <property type="entry name" value="Medium-chain alcohol dehydrogenases, catalytic domain"/>
    <property type="match status" value="1"/>
</dbReference>
<feature type="domain" description="Enoyl reductase (ER)" evidence="1">
    <location>
        <begin position="15"/>
        <end position="354"/>
    </location>
</feature>
<comment type="caution">
    <text evidence="2">The sequence shown here is derived from an EMBL/GenBank/DDBJ whole genome shotgun (WGS) entry which is preliminary data.</text>
</comment>
<dbReference type="PANTHER" id="PTHR45033">
    <property type="match status" value="1"/>
</dbReference>
<evidence type="ECO:0000313" key="3">
    <source>
        <dbReference type="Proteomes" id="UP001562354"/>
    </source>
</evidence>
<dbReference type="SUPFAM" id="SSF51735">
    <property type="entry name" value="NAD(P)-binding Rossmann-fold domains"/>
    <property type="match status" value="1"/>
</dbReference>
<accession>A0ABR3PGY9</accession>
<sequence>MPTAIAIKKAEGKPGKVWYPLDKIDVPHKDPKQDEVTVKVLSTSLNHRDVFIRQHLYPGTTFSVPLLADASGIVTSTGSSTSAKAFLNKRVILNPGSGWLSSPHGPESPTGYKILGGTRLNPLGTLTTELTISASELELAPAHLDAAEAAALPLVGLTAWRALKTKSTYGSTPGSNILVTGIGGGVALMLLVFGVASDLNVYVTSSSAAKLEKAKALGAKGGADYTAKNWQADLLSRLPKDKPKFDAIVDGAGTSTLIANAVKLLRPGGVIVSYGMTTAPTLPFTMAAVLQNLEIRGSTMGSRQEFKEMVEFVNGKKIRPVVEKVAKGGLDDLDSIEELFEMMKAGKQFGKLVIEVSPEHGGEARKNPAEKSKL</sequence>
<dbReference type="Gene3D" id="3.40.50.720">
    <property type="entry name" value="NAD(P)-binding Rossmann-like Domain"/>
    <property type="match status" value="1"/>
</dbReference>
<dbReference type="InterPro" id="IPR052711">
    <property type="entry name" value="Zinc_ADH-like"/>
</dbReference>
<protein>
    <recommendedName>
        <fullName evidence="1">Enoyl reductase (ER) domain-containing protein</fullName>
    </recommendedName>
</protein>
<dbReference type="InterPro" id="IPR011032">
    <property type="entry name" value="GroES-like_sf"/>
</dbReference>
<dbReference type="InterPro" id="IPR013154">
    <property type="entry name" value="ADH-like_N"/>
</dbReference>
<dbReference type="InterPro" id="IPR036291">
    <property type="entry name" value="NAD(P)-bd_dom_sf"/>
</dbReference>
<organism evidence="2 3">
    <name type="scientific">Neodothiora populina</name>
    <dbReference type="NCBI Taxonomy" id="2781224"/>
    <lineage>
        <taxon>Eukaryota</taxon>
        <taxon>Fungi</taxon>
        <taxon>Dikarya</taxon>
        <taxon>Ascomycota</taxon>
        <taxon>Pezizomycotina</taxon>
        <taxon>Dothideomycetes</taxon>
        <taxon>Dothideomycetidae</taxon>
        <taxon>Dothideales</taxon>
        <taxon>Dothioraceae</taxon>
        <taxon>Neodothiora</taxon>
    </lineage>
</organism>
<evidence type="ECO:0000259" key="1">
    <source>
        <dbReference type="SMART" id="SM00829"/>
    </source>
</evidence>
<proteinExistence type="predicted"/>
<dbReference type="EMBL" id="JBFMKM010000007">
    <property type="protein sequence ID" value="KAL1305414.1"/>
    <property type="molecule type" value="Genomic_DNA"/>
</dbReference>
<dbReference type="SUPFAM" id="SSF50129">
    <property type="entry name" value="GroES-like"/>
    <property type="match status" value="1"/>
</dbReference>
<name>A0ABR3PGY9_9PEZI</name>
<dbReference type="Pfam" id="PF08240">
    <property type="entry name" value="ADH_N"/>
    <property type="match status" value="1"/>
</dbReference>
<dbReference type="GeneID" id="95976003"/>
<dbReference type="PANTHER" id="PTHR45033:SF3">
    <property type="entry name" value="DEHYDROGENASE, PUTATIVE (AFU_ORTHOLOGUE AFUA_2G13270)-RELATED"/>
    <property type="match status" value="1"/>
</dbReference>
<keyword evidence="3" id="KW-1185">Reference proteome</keyword>
<evidence type="ECO:0000313" key="2">
    <source>
        <dbReference type="EMBL" id="KAL1305414.1"/>
    </source>
</evidence>
<gene>
    <name evidence="2" type="ORF">AAFC00_002301</name>
</gene>
<dbReference type="SMART" id="SM00829">
    <property type="entry name" value="PKS_ER"/>
    <property type="match status" value="1"/>
</dbReference>
<dbReference type="CDD" id="cd05188">
    <property type="entry name" value="MDR"/>
    <property type="match status" value="1"/>
</dbReference>
<dbReference type="Pfam" id="PF00107">
    <property type="entry name" value="ADH_zinc_N"/>
    <property type="match status" value="1"/>
</dbReference>